<gene>
    <name evidence="3" type="ORF">QM481_21630</name>
</gene>
<dbReference type="SUPFAM" id="SSF47226">
    <property type="entry name" value="Histidine-containing phosphotransfer domain, HPT domain"/>
    <property type="match status" value="1"/>
</dbReference>
<dbReference type="EMBL" id="JASHIE010000018">
    <property type="protein sequence ID" value="MDI9877155.1"/>
    <property type="molecule type" value="Genomic_DNA"/>
</dbReference>
<comment type="caution">
    <text evidence="3">The sequence shown here is derived from an EMBL/GenBank/DDBJ whole genome shotgun (WGS) entry which is preliminary data.</text>
</comment>
<keyword evidence="1" id="KW-0597">Phosphoprotein</keyword>
<organism evidence="3 4">
    <name type="scientific">Flectobacillus rivi</name>
    <dbReference type="NCBI Taxonomy" id="2984209"/>
    <lineage>
        <taxon>Bacteria</taxon>
        <taxon>Pseudomonadati</taxon>
        <taxon>Bacteroidota</taxon>
        <taxon>Cytophagia</taxon>
        <taxon>Cytophagales</taxon>
        <taxon>Flectobacillaceae</taxon>
        <taxon>Flectobacillus</taxon>
    </lineage>
</organism>
<dbReference type="Gene3D" id="1.20.120.160">
    <property type="entry name" value="HPT domain"/>
    <property type="match status" value="1"/>
</dbReference>
<dbReference type="InterPro" id="IPR008207">
    <property type="entry name" value="Sig_transdc_His_kin_Hpt_dom"/>
</dbReference>
<dbReference type="InterPro" id="IPR036641">
    <property type="entry name" value="HPT_dom_sf"/>
</dbReference>
<keyword evidence="4" id="KW-1185">Reference proteome</keyword>
<dbReference type="PROSITE" id="PS50894">
    <property type="entry name" value="HPT"/>
    <property type="match status" value="1"/>
</dbReference>
<evidence type="ECO:0000313" key="4">
    <source>
        <dbReference type="Proteomes" id="UP001225761"/>
    </source>
</evidence>
<dbReference type="Proteomes" id="UP001225761">
    <property type="component" value="Unassembled WGS sequence"/>
</dbReference>
<dbReference type="RefSeq" id="WP_166551152.1">
    <property type="nucleotide sequence ID" value="NZ_JASHIE010000018.1"/>
</dbReference>
<feature type="domain" description="HPt" evidence="2">
    <location>
        <begin position="24"/>
        <end position="123"/>
    </location>
</feature>
<proteinExistence type="predicted"/>
<evidence type="ECO:0000259" key="2">
    <source>
        <dbReference type="PROSITE" id="PS50894"/>
    </source>
</evidence>
<accession>A0ABT6Z7N8</accession>
<evidence type="ECO:0000313" key="3">
    <source>
        <dbReference type="EMBL" id="MDI9877155.1"/>
    </source>
</evidence>
<name>A0ABT6Z7N8_9BACT</name>
<evidence type="ECO:0000256" key="1">
    <source>
        <dbReference type="PROSITE-ProRule" id="PRU00110"/>
    </source>
</evidence>
<reference evidence="3 4" key="1">
    <citation type="submission" date="2023-05" db="EMBL/GenBank/DDBJ databases">
        <title>Novel species of genus Flectobacillus isolated from stream in China.</title>
        <authorList>
            <person name="Lu H."/>
        </authorList>
    </citation>
    <scope>NUCLEOTIDE SEQUENCE [LARGE SCALE GENOMIC DNA]</scope>
    <source>
        <strain evidence="3 4">LFS242W</strain>
    </source>
</reference>
<protein>
    <recommendedName>
        <fullName evidence="2">HPt domain-containing protein</fullName>
    </recommendedName>
</protein>
<sequence>MSLESFPFHPSFDKEYIAELFDNEASYFLEIVEYFFNNIPAEMSDLNHTFASGDKMGFAKKLHKMSSMLGCVGQVEFSKQCKEVEKSFLQTQEFIVPQEKMIEDLQEILLHIQNDYEKLKKLSEEAI</sequence>
<feature type="modified residue" description="Phosphohistidine" evidence="1">
    <location>
        <position position="63"/>
    </location>
</feature>